<evidence type="ECO:0000256" key="2">
    <source>
        <dbReference type="ARBA" id="ARBA00022723"/>
    </source>
</evidence>
<dbReference type="AlphaFoldDB" id="A0A409X512"/>
<accession>A0A409X512</accession>
<evidence type="ECO:0000256" key="6">
    <source>
        <dbReference type="SAM" id="MobiDB-lite"/>
    </source>
</evidence>
<keyword evidence="3" id="KW-0863">Zinc-finger</keyword>
<dbReference type="STRING" id="181874.A0A409X512"/>
<dbReference type="InterPro" id="IPR012337">
    <property type="entry name" value="RNaseH-like_sf"/>
</dbReference>
<dbReference type="EMBL" id="NHTK01004616">
    <property type="protein sequence ID" value="PPQ85856.1"/>
    <property type="molecule type" value="Genomic_DNA"/>
</dbReference>
<evidence type="ECO:0000313" key="8">
    <source>
        <dbReference type="EMBL" id="PPQ85856.1"/>
    </source>
</evidence>
<evidence type="ECO:0000256" key="5">
    <source>
        <dbReference type="ARBA" id="ARBA00023242"/>
    </source>
</evidence>
<evidence type="ECO:0000256" key="4">
    <source>
        <dbReference type="ARBA" id="ARBA00022833"/>
    </source>
</evidence>
<dbReference type="PANTHER" id="PTHR46481:SF10">
    <property type="entry name" value="ZINC FINGER BED DOMAIN-CONTAINING PROTEIN 39"/>
    <property type="match status" value="1"/>
</dbReference>
<keyword evidence="9" id="KW-1185">Reference proteome</keyword>
<comment type="caution">
    <text evidence="8">The sequence shown here is derived from an EMBL/GenBank/DDBJ whole genome shotgun (WGS) entry which is preliminary data.</text>
</comment>
<feature type="domain" description="HAT C-terminal dimerisation" evidence="7">
    <location>
        <begin position="224"/>
        <end position="278"/>
    </location>
</feature>
<evidence type="ECO:0000256" key="3">
    <source>
        <dbReference type="ARBA" id="ARBA00022771"/>
    </source>
</evidence>
<dbReference type="GO" id="GO:0008270">
    <property type="term" value="F:zinc ion binding"/>
    <property type="evidence" value="ECO:0007669"/>
    <property type="project" value="UniProtKB-KW"/>
</dbReference>
<dbReference type="GO" id="GO:0046983">
    <property type="term" value="F:protein dimerization activity"/>
    <property type="evidence" value="ECO:0007669"/>
    <property type="project" value="InterPro"/>
</dbReference>
<dbReference type="OrthoDB" id="1715602at2759"/>
<dbReference type="InterPro" id="IPR008906">
    <property type="entry name" value="HATC_C_dom"/>
</dbReference>
<dbReference type="Pfam" id="PF05699">
    <property type="entry name" value="Dimer_Tnp_hAT"/>
    <property type="match status" value="1"/>
</dbReference>
<keyword evidence="5" id="KW-0539">Nucleus</keyword>
<evidence type="ECO:0000259" key="7">
    <source>
        <dbReference type="Pfam" id="PF05699"/>
    </source>
</evidence>
<evidence type="ECO:0000313" key="9">
    <source>
        <dbReference type="Proteomes" id="UP000284842"/>
    </source>
</evidence>
<proteinExistence type="predicted"/>
<keyword evidence="2" id="KW-0479">Metal-binding</keyword>
<comment type="subcellular location">
    <subcellularLocation>
        <location evidence="1">Nucleus</location>
    </subcellularLocation>
</comment>
<sequence>MPRDSQNDDDDDDDVPDLVSEEDEDEDEDDEDDGEGKEKEEMSEDAVTGLVELEGTLETKLADVRKNAAPIRKALTKVRVFAIKVNKKTTTATPAWKASVKKLAATPEGKDAGITERTIPRDVATRWNSSLDMIEFACRYRAAIDEVTSQRDLGLRDYELDNQEWDILAELGEYLKIFKTATLAFSRDAPSLPSETNKSAELSELDEFVGDWADDKPASNLDDELDRYLSEKRVAGVRKPMKWWHSQKSAYPRLFRMARDFLHIPATSVPVERVFSRGRLTLAFI</sequence>
<organism evidence="8 9">
    <name type="scientific">Panaeolus cyanescens</name>
    <dbReference type="NCBI Taxonomy" id="181874"/>
    <lineage>
        <taxon>Eukaryota</taxon>
        <taxon>Fungi</taxon>
        <taxon>Dikarya</taxon>
        <taxon>Basidiomycota</taxon>
        <taxon>Agaricomycotina</taxon>
        <taxon>Agaricomycetes</taxon>
        <taxon>Agaricomycetidae</taxon>
        <taxon>Agaricales</taxon>
        <taxon>Agaricineae</taxon>
        <taxon>Galeropsidaceae</taxon>
        <taxon>Panaeolus</taxon>
    </lineage>
</organism>
<protein>
    <recommendedName>
        <fullName evidence="7">HAT C-terminal dimerisation domain-containing protein</fullName>
    </recommendedName>
</protein>
<dbReference type="Proteomes" id="UP000284842">
    <property type="component" value="Unassembled WGS sequence"/>
</dbReference>
<feature type="compositionally biased region" description="Acidic residues" evidence="6">
    <location>
        <begin position="7"/>
        <end position="35"/>
    </location>
</feature>
<dbReference type="InParanoid" id="A0A409X512"/>
<reference evidence="8 9" key="1">
    <citation type="journal article" date="2018" name="Evol. Lett.">
        <title>Horizontal gene cluster transfer increased hallucinogenic mushroom diversity.</title>
        <authorList>
            <person name="Reynolds H.T."/>
            <person name="Vijayakumar V."/>
            <person name="Gluck-Thaler E."/>
            <person name="Korotkin H.B."/>
            <person name="Matheny P.B."/>
            <person name="Slot J.C."/>
        </authorList>
    </citation>
    <scope>NUCLEOTIDE SEQUENCE [LARGE SCALE GENOMIC DNA]</scope>
    <source>
        <strain evidence="8 9">2629</strain>
    </source>
</reference>
<gene>
    <name evidence="8" type="ORF">CVT24_006134</name>
</gene>
<dbReference type="GO" id="GO:0005634">
    <property type="term" value="C:nucleus"/>
    <property type="evidence" value="ECO:0007669"/>
    <property type="project" value="UniProtKB-SubCell"/>
</dbReference>
<feature type="region of interest" description="Disordered" evidence="6">
    <location>
        <begin position="1"/>
        <end position="46"/>
    </location>
</feature>
<evidence type="ECO:0000256" key="1">
    <source>
        <dbReference type="ARBA" id="ARBA00004123"/>
    </source>
</evidence>
<keyword evidence="4" id="KW-0862">Zinc</keyword>
<dbReference type="SUPFAM" id="SSF53098">
    <property type="entry name" value="Ribonuclease H-like"/>
    <property type="match status" value="1"/>
</dbReference>
<name>A0A409X512_9AGAR</name>
<dbReference type="InterPro" id="IPR052035">
    <property type="entry name" value="ZnF_BED_domain_contain"/>
</dbReference>
<dbReference type="PANTHER" id="PTHR46481">
    <property type="entry name" value="ZINC FINGER BED DOMAIN-CONTAINING PROTEIN 4"/>
    <property type="match status" value="1"/>
</dbReference>